<feature type="transmembrane region" description="Helical" evidence="6">
    <location>
        <begin position="12"/>
        <end position="30"/>
    </location>
</feature>
<evidence type="ECO:0000256" key="3">
    <source>
        <dbReference type="ARBA" id="ARBA00023237"/>
    </source>
</evidence>
<feature type="compositionally biased region" description="Basic and acidic residues" evidence="5">
    <location>
        <begin position="407"/>
        <end position="420"/>
    </location>
</feature>
<proteinExistence type="predicted"/>
<feature type="compositionally biased region" description="Polar residues" evidence="5">
    <location>
        <begin position="534"/>
        <end position="555"/>
    </location>
</feature>
<feature type="domain" description="OmpA-like" evidence="7">
    <location>
        <begin position="436"/>
        <end position="552"/>
    </location>
</feature>
<evidence type="ECO:0000256" key="1">
    <source>
        <dbReference type="ARBA" id="ARBA00004442"/>
    </source>
</evidence>
<evidence type="ECO:0000256" key="2">
    <source>
        <dbReference type="ARBA" id="ARBA00023136"/>
    </source>
</evidence>
<evidence type="ECO:0000313" key="8">
    <source>
        <dbReference type="EMBL" id="AOY79858.1"/>
    </source>
</evidence>
<organism evidence="8 9">
    <name type="scientific">Moorena producens (strain JHB)</name>
    <dbReference type="NCBI Taxonomy" id="1454205"/>
    <lineage>
        <taxon>Bacteria</taxon>
        <taxon>Bacillati</taxon>
        <taxon>Cyanobacteriota</taxon>
        <taxon>Cyanophyceae</taxon>
        <taxon>Coleofasciculales</taxon>
        <taxon>Coleofasciculaceae</taxon>
        <taxon>Moorena</taxon>
    </lineage>
</organism>
<reference evidence="9" key="1">
    <citation type="submission" date="2016-10" db="EMBL/GenBank/DDBJ databases">
        <title>Comparative genomics uncovers the prolific and rare metabolic potential of the cyanobacterial genus Moorea.</title>
        <authorList>
            <person name="Leao T."/>
            <person name="Castelao G."/>
            <person name="Korobeynikov A."/>
            <person name="Monroe E.A."/>
            <person name="Podell S."/>
            <person name="Glukhov E."/>
            <person name="Allen E."/>
            <person name="Gerwick W.H."/>
            <person name="Gerwick L."/>
        </authorList>
    </citation>
    <scope>NUCLEOTIDE SEQUENCE [LARGE SCALE GENOMIC DNA]</scope>
    <source>
        <strain evidence="9">JHB</strain>
    </source>
</reference>
<evidence type="ECO:0000313" key="9">
    <source>
        <dbReference type="Proteomes" id="UP000176944"/>
    </source>
</evidence>
<dbReference type="SUPFAM" id="SSF103088">
    <property type="entry name" value="OmpA-like"/>
    <property type="match status" value="1"/>
</dbReference>
<feature type="compositionally biased region" description="Basic and acidic residues" evidence="5">
    <location>
        <begin position="380"/>
        <end position="397"/>
    </location>
</feature>
<feature type="compositionally biased region" description="Low complexity" evidence="5">
    <location>
        <begin position="49"/>
        <end position="68"/>
    </location>
</feature>
<dbReference type="GO" id="GO:0009279">
    <property type="term" value="C:cell outer membrane"/>
    <property type="evidence" value="ECO:0007669"/>
    <property type="project" value="UniProtKB-SubCell"/>
</dbReference>
<dbReference type="Gene3D" id="3.30.1330.60">
    <property type="entry name" value="OmpA-like domain"/>
    <property type="match status" value="1"/>
</dbReference>
<feature type="region of interest" description="Disordered" evidence="5">
    <location>
        <begin position="526"/>
        <end position="555"/>
    </location>
</feature>
<dbReference type="PANTHER" id="PTHR30329:SF21">
    <property type="entry name" value="LIPOPROTEIN YIAD-RELATED"/>
    <property type="match status" value="1"/>
</dbReference>
<dbReference type="InterPro" id="IPR006665">
    <property type="entry name" value="OmpA-like"/>
</dbReference>
<keyword evidence="2 4" id="KW-0472">Membrane</keyword>
<feature type="compositionally biased region" description="Polar residues" evidence="5">
    <location>
        <begin position="339"/>
        <end position="352"/>
    </location>
</feature>
<dbReference type="InterPro" id="IPR050330">
    <property type="entry name" value="Bact_OuterMem_StrucFunc"/>
</dbReference>
<sequence length="555" mass="59101">MNQKKTTDNKIIPGSLALAFALLIGAAWWVTSSNSRSLQLNRISTPPIENANSSTTSSTTTENATENADAQTNLNLKGLGDTDRGYSILGSANFRDALVKRGIGFNYAQESDQEARAAALGQEQADLIGTTLEQFLTHKPNGKIVALLNRTEQTDGNQPNLDVVVASERILKSNPKEIQDFVETYYDQVEKGNLRDGDTAGKGMQFFTAAEAKDWMKSGTLATRIGETAGVLAASGKAKDVPVNTTELFTANYLPPTAEQSIATTPPTDSDQSEVVAQAQVADSTEADQAQGSQPEKTVLDAIASGGNPRQSLMGGTPKTALPPQDRAASLAEPEQKPDSTATQVAEADNNTQASEPAKAEEKPEVAAQPEDASNTQADQAKESEPEKTIAEPEQKPDSTATQVAEADDKTKASEAEQKSEPNGTQVAEAEGQNPQPLSNLEVLGEVKFARASFQLSPQQQQKLNDLAEAIQKFSPSSVVVKVQGHTSRTGNPESNQKLSQARAQEVVNYLKSKYPSHQFVVEGLGFSEPQPGTDPTSPVNQRTVISLAPIQSGN</sequence>
<comment type="subcellular location">
    <subcellularLocation>
        <location evidence="1">Cell outer membrane</location>
    </subcellularLocation>
</comment>
<feature type="region of interest" description="Disordered" evidence="5">
    <location>
        <begin position="304"/>
        <end position="440"/>
    </location>
</feature>
<evidence type="ECO:0000256" key="5">
    <source>
        <dbReference type="SAM" id="MobiDB-lite"/>
    </source>
</evidence>
<dbReference type="PANTHER" id="PTHR30329">
    <property type="entry name" value="STATOR ELEMENT OF FLAGELLAR MOTOR COMPLEX"/>
    <property type="match status" value="1"/>
</dbReference>
<dbReference type="AlphaFoldDB" id="A0A1D9FWU4"/>
<dbReference type="PROSITE" id="PS51123">
    <property type="entry name" value="OMPA_2"/>
    <property type="match status" value="1"/>
</dbReference>
<name>A0A1D9FWU4_MOOP1</name>
<evidence type="ECO:0000259" key="7">
    <source>
        <dbReference type="PROSITE" id="PS51123"/>
    </source>
</evidence>
<evidence type="ECO:0000256" key="4">
    <source>
        <dbReference type="PROSITE-ProRule" id="PRU00473"/>
    </source>
</evidence>
<evidence type="ECO:0000256" key="6">
    <source>
        <dbReference type="SAM" id="Phobius"/>
    </source>
</evidence>
<gene>
    <name evidence="8" type="ORF">BJP36_07865</name>
</gene>
<dbReference type="Pfam" id="PF00691">
    <property type="entry name" value="OmpA"/>
    <property type="match status" value="1"/>
</dbReference>
<protein>
    <submittedName>
        <fullName evidence="8">OmpA family protein</fullName>
    </submittedName>
</protein>
<feature type="compositionally biased region" description="Polar residues" evidence="5">
    <location>
        <begin position="485"/>
        <end position="501"/>
    </location>
</feature>
<dbReference type="InterPro" id="IPR036737">
    <property type="entry name" value="OmpA-like_sf"/>
</dbReference>
<accession>A0A1D9FWU4</accession>
<feature type="region of interest" description="Disordered" evidence="5">
    <location>
        <begin position="45"/>
        <end position="76"/>
    </location>
</feature>
<dbReference type="CDD" id="cd07185">
    <property type="entry name" value="OmpA_C-like"/>
    <property type="match status" value="1"/>
</dbReference>
<dbReference type="PRINTS" id="PR01021">
    <property type="entry name" value="OMPADOMAIN"/>
</dbReference>
<dbReference type="InterPro" id="IPR006664">
    <property type="entry name" value="OMP_bac"/>
</dbReference>
<dbReference type="Proteomes" id="UP000176944">
    <property type="component" value="Chromosome"/>
</dbReference>
<feature type="region of interest" description="Disordered" evidence="5">
    <location>
        <begin position="482"/>
        <end position="501"/>
    </location>
</feature>
<keyword evidence="3" id="KW-0998">Cell outer membrane</keyword>
<dbReference type="EMBL" id="CP017708">
    <property type="protein sequence ID" value="AOY79858.1"/>
    <property type="molecule type" value="Genomic_DNA"/>
</dbReference>
<keyword evidence="6" id="KW-1133">Transmembrane helix</keyword>
<keyword evidence="6" id="KW-0812">Transmembrane</keyword>